<proteinExistence type="inferred from homology"/>
<accession>A0A3N4KDU7</accession>
<reference evidence="13 14" key="1">
    <citation type="journal article" date="2018" name="Nat. Ecol. Evol.">
        <title>Pezizomycetes genomes reveal the molecular basis of ectomycorrhizal truffle lifestyle.</title>
        <authorList>
            <person name="Murat C."/>
            <person name="Payen T."/>
            <person name="Noel B."/>
            <person name="Kuo A."/>
            <person name="Morin E."/>
            <person name="Chen J."/>
            <person name="Kohler A."/>
            <person name="Krizsan K."/>
            <person name="Balestrini R."/>
            <person name="Da Silva C."/>
            <person name="Montanini B."/>
            <person name="Hainaut M."/>
            <person name="Levati E."/>
            <person name="Barry K.W."/>
            <person name="Belfiori B."/>
            <person name="Cichocki N."/>
            <person name="Clum A."/>
            <person name="Dockter R.B."/>
            <person name="Fauchery L."/>
            <person name="Guy J."/>
            <person name="Iotti M."/>
            <person name="Le Tacon F."/>
            <person name="Lindquist E.A."/>
            <person name="Lipzen A."/>
            <person name="Malagnac F."/>
            <person name="Mello A."/>
            <person name="Molinier V."/>
            <person name="Miyauchi S."/>
            <person name="Poulain J."/>
            <person name="Riccioni C."/>
            <person name="Rubini A."/>
            <person name="Sitrit Y."/>
            <person name="Splivallo R."/>
            <person name="Traeger S."/>
            <person name="Wang M."/>
            <person name="Zifcakova L."/>
            <person name="Wipf D."/>
            <person name="Zambonelli A."/>
            <person name="Paolocci F."/>
            <person name="Nowrousian M."/>
            <person name="Ottonello S."/>
            <person name="Baldrian P."/>
            <person name="Spatafora J.W."/>
            <person name="Henrissat B."/>
            <person name="Nagy L.G."/>
            <person name="Aury J.M."/>
            <person name="Wincker P."/>
            <person name="Grigoriev I.V."/>
            <person name="Bonfante P."/>
            <person name="Martin F.M."/>
        </authorList>
    </citation>
    <scope>NUCLEOTIDE SEQUENCE [LARGE SCALE GENOMIC DNA]</scope>
    <source>
        <strain evidence="13 14">CCBAS932</strain>
    </source>
</reference>
<dbReference type="InterPro" id="IPR013328">
    <property type="entry name" value="6PGD_dom2"/>
</dbReference>
<dbReference type="OrthoDB" id="2021159at2759"/>
<gene>
    <name evidence="13" type="ORF">P167DRAFT_539059</name>
</gene>
<dbReference type="InterPro" id="IPR022694">
    <property type="entry name" value="3-OHacyl-CoA_DH"/>
</dbReference>
<dbReference type="SUPFAM" id="SSF48179">
    <property type="entry name" value="6-phosphogluconate dehydrogenase C-terminal domain-like"/>
    <property type="match status" value="1"/>
</dbReference>
<feature type="domain" description="3-hydroxyacyl-CoA dehydrogenase C-terminal" evidence="11">
    <location>
        <begin position="182"/>
        <end position="244"/>
    </location>
</feature>
<dbReference type="AlphaFoldDB" id="A0A3N4KDU7"/>
<dbReference type="STRING" id="1392247.A0A3N4KDU7"/>
<evidence type="ECO:0000256" key="4">
    <source>
        <dbReference type="ARBA" id="ARBA00022490"/>
    </source>
</evidence>
<keyword evidence="5" id="KW-0597">Phosphoprotein</keyword>
<dbReference type="Proteomes" id="UP000277580">
    <property type="component" value="Unassembled WGS sequence"/>
</dbReference>
<dbReference type="PANTHER" id="PTHR48075:SF1">
    <property type="entry name" value="LAMBDA-CRYSTALLIN HOMOLOG"/>
    <property type="match status" value="1"/>
</dbReference>
<dbReference type="InterPro" id="IPR008927">
    <property type="entry name" value="6-PGluconate_DH-like_C_sf"/>
</dbReference>
<protein>
    <recommendedName>
        <fullName evidence="9">L-gulonate 3-dehydrogenase</fullName>
        <ecNumber evidence="8">1.1.1.45</ecNumber>
    </recommendedName>
    <alternativeName>
        <fullName evidence="9">L-gulonate 3-dehydrogenase</fullName>
    </alternativeName>
</protein>
<comment type="subunit">
    <text evidence="3">Homodimer.</text>
</comment>
<dbReference type="PANTHER" id="PTHR48075">
    <property type="entry name" value="3-HYDROXYACYL-COA DEHYDROGENASE FAMILY PROTEIN"/>
    <property type="match status" value="1"/>
</dbReference>
<evidence type="ECO:0000256" key="1">
    <source>
        <dbReference type="ARBA" id="ARBA00004496"/>
    </source>
</evidence>
<dbReference type="Pfam" id="PF02737">
    <property type="entry name" value="3HCDH_N"/>
    <property type="match status" value="1"/>
</dbReference>
<evidence type="ECO:0000313" key="14">
    <source>
        <dbReference type="Proteomes" id="UP000277580"/>
    </source>
</evidence>
<dbReference type="Pfam" id="PF00725">
    <property type="entry name" value="3HCDH"/>
    <property type="match status" value="1"/>
</dbReference>
<evidence type="ECO:0000259" key="12">
    <source>
        <dbReference type="Pfam" id="PF02737"/>
    </source>
</evidence>
<evidence type="ECO:0000256" key="6">
    <source>
        <dbReference type="ARBA" id="ARBA00023002"/>
    </source>
</evidence>
<dbReference type="InterPro" id="IPR006176">
    <property type="entry name" value="3-OHacyl-CoA_DH_NAD-bd"/>
</dbReference>
<feature type="domain" description="3-hydroxyacyl-CoA dehydrogenase NAD binding" evidence="12">
    <location>
        <begin position="4"/>
        <end position="179"/>
    </location>
</feature>
<keyword evidence="14" id="KW-1185">Reference proteome</keyword>
<evidence type="ECO:0000256" key="2">
    <source>
        <dbReference type="ARBA" id="ARBA00009463"/>
    </source>
</evidence>
<keyword evidence="4" id="KW-0963">Cytoplasm</keyword>
<dbReference type="GO" id="GO:0005737">
    <property type="term" value="C:cytoplasm"/>
    <property type="evidence" value="ECO:0007669"/>
    <property type="project" value="UniProtKB-SubCell"/>
</dbReference>
<comment type="subcellular location">
    <subcellularLocation>
        <location evidence="1">Cytoplasm</location>
    </subcellularLocation>
</comment>
<dbReference type="Gene3D" id="1.10.1040.10">
    <property type="entry name" value="N-(1-d-carboxylethyl)-l-norvaline Dehydrogenase, domain 2"/>
    <property type="match status" value="1"/>
</dbReference>
<dbReference type="EMBL" id="ML119160">
    <property type="protein sequence ID" value="RPB08660.1"/>
    <property type="molecule type" value="Genomic_DNA"/>
</dbReference>
<feature type="site" description="Important for catalytic activity" evidence="10">
    <location>
        <position position="135"/>
    </location>
</feature>
<evidence type="ECO:0000256" key="9">
    <source>
        <dbReference type="ARBA" id="ARBA00042709"/>
    </source>
</evidence>
<dbReference type="GO" id="GO:0006631">
    <property type="term" value="P:fatty acid metabolic process"/>
    <property type="evidence" value="ECO:0007669"/>
    <property type="project" value="InterPro"/>
</dbReference>
<dbReference type="GO" id="GO:0070403">
    <property type="term" value="F:NAD+ binding"/>
    <property type="evidence" value="ECO:0007669"/>
    <property type="project" value="InterPro"/>
</dbReference>
<dbReference type="InterPro" id="IPR006108">
    <property type="entry name" value="3HC_DH_C"/>
</dbReference>
<evidence type="ECO:0000256" key="5">
    <source>
        <dbReference type="ARBA" id="ARBA00022553"/>
    </source>
</evidence>
<dbReference type="PIRSF" id="PIRSF000105">
    <property type="entry name" value="HCDH"/>
    <property type="match status" value="1"/>
</dbReference>
<evidence type="ECO:0000256" key="3">
    <source>
        <dbReference type="ARBA" id="ARBA00011738"/>
    </source>
</evidence>
<evidence type="ECO:0000256" key="7">
    <source>
        <dbReference type="ARBA" id="ARBA00023027"/>
    </source>
</evidence>
<dbReference type="InParanoid" id="A0A3N4KDU7"/>
<dbReference type="InterPro" id="IPR006180">
    <property type="entry name" value="3-OHacyl-CoA_DH_CS"/>
</dbReference>
<dbReference type="SUPFAM" id="SSF51735">
    <property type="entry name" value="NAD(P)-binding Rossmann-fold domains"/>
    <property type="match status" value="1"/>
</dbReference>
<evidence type="ECO:0000256" key="8">
    <source>
        <dbReference type="ARBA" id="ARBA00038962"/>
    </source>
</evidence>
<sequence>MSNITLIGAGTIGLSFCALHLTHHPTSKIIIHDPRPDLAAHIRALLPGYLLTLSVDALLASGQLRTAPTLEEAITPETDIVQEQGPENPAFKTALWPRVEALASDACLLWTSTSGIPASVQSVDMKDPGRLCVVHPFNPPHIMPLIEVVPSPLTSETLVQKAVDYFEGIQYKPVVLRKECKGFVLNRLAFALLREACHLVREGVTDVKGIDEIVENSLGIRWSIKGPFASYHDGGGKGGLGAFVANLEGTIQNCWDDAGTLGMQDEMLGGGGKWKDEVVRQTMEAYGEVKEQNFVVRDRVSRDVIKTIREGKAKTD</sequence>
<keyword evidence="6" id="KW-0560">Oxidoreductase</keyword>
<dbReference type="EC" id="1.1.1.45" evidence="8"/>
<dbReference type="GO" id="GO:0050104">
    <property type="term" value="F:L-gulonate 3-dehydrogenase activity"/>
    <property type="evidence" value="ECO:0007669"/>
    <property type="project" value="UniProtKB-EC"/>
</dbReference>
<comment type="similarity">
    <text evidence="2">Belongs to the 3-hydroxyacyl-CoA dehydrogenase family.</text>
</comment>
<dbReference type="PROSITE" id="PS00067">
    <property type="entry name" value="3HCDH"/>
    <property type="match status" value="1"/>
</dbReference>
<evidence type="ECO:0000313" key="13">
    <source>
        <dbReference type="EMBL" id="RPB08660.1"/>
    </source>
</evidence>
<dbReference type="InterPro" id="IPR036291">
    <property type="entry name" value="NAD(P)-bd_dom_sf"/>
</dbReference>
<keyword evidence="7" id="KW-0520">NAD</keyword>
<evidence type="ECO:0000256" key="10">
    <source>
        <dbReference type="PIRSR" id="PIRSR000105-1"/>
    </source>
</evidence>
<evidence type="ECO:0000259" key="11">
    <source>
        <dbReference type="Pfam" id="PF00725"/>
    </source>
</evidence>
<name>A0A3N4KDU7_9PEZI</name>
<dbReference type="Gene3D" id="3.40.50.720">
    <property type="entry name" value="NAD(P)-binding Rossmann-like Domain"/>
    <property type="match status" value="1"/>
</dbReference>
<organism evidence="13 14">
    <name type="scientific">Morchella conica CCBAS932</name>
    <dbReference type="NCBI Taxonomy" id="1392247"/>
    <lineage>
        <taxon>Eukaryota</taxon>
        <taxon>Fungi</taxon>
        <taxon>Dikarya</taxon>
        <taxon>Ascomycota</taxon>
        <taxon>Pezizomycotina</taxon>
        <taxon>Pezizomycetes</taxon>
        <taxon>Pezizales</taxon>
        <taxon>Morchellaceae</taxon>
        <taxon>Morchella</taxon>
    </lineage>
</organism>